<organism evidence="2 3">
    <name type="scientific">Acetobacter ghanensis</name>
    <dbReference type="NCBI Taxonomy" id="431306"/>
    <lineage>
        <taxon>Bacteria</taxon>
        <taxon>Pseudomonadati</taxon>
        <taxon>Pseudomonadota</taxon>
        <taxon>Alphaproteobacteria</taxon>
        <taxon>Acetobacterales</taxon>
        <taxon>Acetobacteraceae</taxon>
        <taxon>Acetobacter</taxon>
    </lineage>
</organism>
<protein>
    <submittedName>
        <fullName evidence="2">Uncharacterized protein</fullName>
    </submittedName>
</protein>
<dbReference type="Proteomes" id="UP000068250">
    <property type="component" value="Chromosome I"/>
</dbReference>
<dbReference type="PATRIC" id="fig|431306.5.peg.442"/>
<reference evidence="3" key="1">
    <citation type="submission" date="2014-09" db="EMBL/GenBank/DDBJ databases">
        <authorList>
            <person name="Illeghems K.G."/>
        </authorList>
    </citation>
    <scope>NUCLEOTIDE SEQUENCE [LARGE SCALE GENOMIC DNA]</scope>
    <source>
        <strain evidence="3">LMG 23848T</strain>
    </source>
</reference>
<sequence>MIAMQQPSAGSLLPIPVLFPIVEPSAARFGRRTPAPHDRPAALPSYSHGDNRRGAVVVRSILSPFVADRLRNGIHLSSSVAVFGRYDARLSELDKDLSRKTYACYVNGVPREWLRDPEHWWLKTKGGEPSDKFYIFHEFCITYAAMCRCVRELLCHGSLEACGRKKSADNPFSAMDISLFGHSGRLRFSESRLSIDKLSFFDIRTASRMGLPFNCAMSAFGSPDLVERCVTLRHVVTGGDKERKHRNNLRLITQELQQEVFSLLKEGLLRAVTVCDQSPIEPGVWHQPTIDMDASTVRDIEGSWVEFRILSPLAIRKQTDLLEWRPETTPYPMPTPQKPAAAQTNKPVLQASDNQLVELAVREDKRRAENGEELLDMKERLTFLQKYKPKLSANYLRTELMPQIKCRAKEQDVPLRGRGNTKQGVSK</sequence>
<dbReference type="STRING" id="431306.AGA_470"/>
<accession>A0A0U5F2Q0</accession>
<dbReference type="EMBL" id="LN609302">
    <property type="protein sequence ID" value="CEF53897.1"/>
    <property type="molecule type" value="Genomic_DNA"/>
</dbReference>
<evidence type="ECO:0000256" key="1">
    <source>
        <dbReference type="SAM" id="MobiDB-lite"/>
    </source>
</evidence>
<proteinExistence type="predicted"/>
<dbReference type="AlphaFoldDB" id="A0A0U5F2Q0"/>
<name>A0A0U5F2Q0_9PROT</name>
<gene>
    <name evidence="2" type="ORF">AGA_470</name>
</gene>
<feature type="region of interest" description="Disordered" evidence="1">
    <location>
        <begin position="408"/>
        <end position="427"/>
    </location>
</feature>
<evidence type="ECO:0000313" key="3">
    <source>
        <dbReference type="Proteomes" id="UP000068250"/>
    </source>
</evidence>
<evidence type="ECO:0000313" key="2">
    <source>
        <dbReference type="EMBL" id="CEF53897.1"/>
    </source>
</evidence>